<evidence type="ECO:0000256" key="3">
    <source>
        <dbReference type="SAM" id="MobiDB-lite"/>
    </source>
</evidence>
<reference evidence="4" key="1">
    <citation type="submission" date="2021-01" db="EMBL/GenBank/DDBJ databases">
        <authorList>
            <person name="Corre E."/>
            <person name="Pelletier E."/>
            <person name="Niang G."/>
            <person name="Scheremetjew M."/>
            <person name="Finn R."/>
            <person name="Kale V."/>
            <person name="Holt S."/>
            <person name="Cochrane G."/>
            <person name="Meng A."/>
            <person name="Brown T."/>
            <person name="Cohen L."/>
        </authorList>
    </citation>
    <scope>NUCLEOTIDE SEQUENCE</scope>
</reference>
<dbReference type="PANTHER" id="PTHR44019:SF8">
    <property type="entry name" value="POC1 CENTRIOLAR PROTEIN HOMOLOG"/>
    <property type="match status" value="1"/>
</dbReference>
<keyword evidence="2" id="KW-0677">Repeat</keyword>
<feature type="compositionally biased region" description="Low complexity" evidence="3">
    <location>
        <begin position="28"/>
        <end position="45"/>
    </location>
</feature>
<dbReference type="InterPro" id="IPR015943">
    <property type="entry name" value="WD40/YVTN_repeat-like_dom_sf"/>
</dbReference>
<dbReference type="InterPro" id="IPR050505">
    <property type="entry name" value="WDR55/POC1"/>
</dbReference>
<protein>
    <recommendedName>
        <fullName evidence="5">Guanine nucleotide-binding protein subunit beta-like protein</fullName>
    </recommendedName>
</protein>
<dbReference type="PANTHER" id="PTHR44019">
    <property type="entry name" value="WD REPEAT-CONTAINING PROTEIN 55"/>
    <property type="match status" value="1"/>
</dbReference>
<name>A0A7S1AJ60_NOCSC</name>
<feature type="region of interest" description="Disordered" evidence="3">
    <location>
        <begin position="23"/>
        <end position="62"/>
    </location>
</feature>
<feature type="region of interest" description="Disordered" evidence="3">
    <location>
        <begin position="381"/>
        <end position="405"/>
    </location>
</feature>
<accession>A0A7S1AJ60</accession>
<dbReference type="SUPFAM" id="SSF50978">
    <property type="entry name" value="WD40 repeat-like"/>
    <property type="match status" value="1"/>
</dbReference>
<dbReference type="SMART" id="SM00320">
    <property type="entry name" value="WD40"/>
    <property type="match status" value="6"/>
</dbReference>
<dbReference type="AlphaFoldDB" id="A0A7S1AJ60"/>
<keyword evidence="1" id="KW-0853">WD repeat</keyword>
<gene>
    <name evidence="4" type="ORF">NSCI0253_LOCUS30277</name>
</gene>
<evidence type="ECO:0000256" key="1">
    <source>
        <dbReference type="ARBA" id="ARBA00022574"/>
    </source>
</evidence>
<dbReference type="EMBL" id="HBFQ01042761">
    <property type="protein sequence ID" value="CAD8855925.1"/>
    <property type="molecule type" value="Transcribed_RNA"/>
</dbReference>
<organism evidence="4">
    <name type="scientific">Noctiluca scintillans</name>
    <name type="common">Sea sparkle</name>
    <name type="synonym">Red tide dinoflagellate</name>
    <dbReference type="NCBI Taxonomy" id="2966"/>
    <lineage>
        <taxon>Eukaryota</taxon>
        <taxon>Sar</taxon>
        <taxon>Alveolata</taxon>
        <taxon>Dinophyceae</taxon>
        <taxon>Noctilucales</taxon>
        <taxon>Noctilucaceae</taxon>
        <taxon>Noctiluca</taxon>
    </lineage>
</organism>
<evidence type="ECO:0000256" key="2">
    <source>
        <dbReference type="ARBA" id="ARBA00022737"/>
    </source>
</evidence>
<dbReference type="Gene3D" id="2.130.10.10">
    <property type="entry name" value="YVTN repeat-like/Quinoprotein amine dehydrogenase"/>
    <property type="match status" value="1"/>
</dbReference>
<dbReference type="InterPro" id="IPR036322">
    <property type="entry name" value="WD40_repeat_dom_sf"/>
</dbReference>
<evidence type="ECO:0000313" key="4">
    <source>
        <dbReference type="EMBL" id="CAD8855925.1"/>
    </source>
</evidence>
<dbReference type="InterPro" id="IPR001680">
    <property type="entry name" value="WD40_rpt"/>
</dbReference>
<proteinExistence type="predicted"/>
<sequence>MRPEQPFVLVPLLPMALRLPQLPSASQGASPHGYGSSGGASPSSRSRGHRRGDVAPVSRTSCEPELTRPRLLLRSNGHLRAVAFVPQLKMIITGDTGKQLVAWSLTIGERCWGQKCLDDVRCITYAHPLRSVISGDEGNKVTCWDVITGVKRRELLCDSIVMSVVVSLELNALLSAGNGGEVVMWDTCTWEKRSVIQCEDHLLGMAYAPELRAIVSADGLYCKASVWDLESGALRQEVHCDDWVLSVAYVAGLRAIVSGDESMKLTVWDAETGVSLWTLTLNSSVNSVAFAPDICALIANDHDDVVIQDAKTGTLHQRFPTVHKEASKDGLCIVVYDATTGEVATGDAKGCLAVWPVSKTPMRAVLPTECVRRKGSVPLSRSVRDDPVTRHEDQKGFAVRPWCAP</sequence>
<evidence type="ECO:0008006" key="5">
    <source>
        <dbReference type="Google" id="ProtNLM"/>
    </source>
</evidence>
<feature type="compositionally biased region" description="Basic and acidic residues" evidence="3">
    <location>
        <begin position="382"/>
        <end position="395"/>
    </location>
</feature>